<dbReference type="Pfam" id="PF00326">
    <property type="entry name" value="Peptidase_S9"/>
    <property type="match status" value="1"/>
</dbReference>
<dbReference type="AlphaFoldDB" id="A0A1W2BM79"/>
<evidence type="ECO:0000259" key="1">
    <source>
        <dbReference type="Pfam" id="PF00326"/>
    </source>
</evidence>
<dbReference type="InterPro" id="IPR050261">
    <property type="entry name" value="FrsA_esterase"/>
</dbReference>
<dbReference type="Proteomes" id="UP000192708">
    <property type="component" value="Unassembled WGS sequence"/>
</dbReference>
<dbReference type="Gene3D" id="3.40.50.1820">
    <property type="entry name" value="alpha/beta hydrolase"/>
    <property type="match status" value="1"/>
</dbReference>
<dbReference type="GO" id="GO:0008236">
    <property type="term" value="F:serine-type peptidase activity"/>
    <property type="evidence" value="ECO:0007669"/>
    <property type="project" value="InterPro"/>
</dbReference>
<dbReference type="GO" id="GO:0006508">
    <property type="term" value="P:proteolysis"/>
    <property type="evidence" value="ECO:0007669"/>
    <property type="project" value="InterPro"/>
</dbReference>
<proteinExistence type="predicted"/>
<dbReference type="EMBL" id="FWXJ01000014">
    <property type="protein sequence ID" value="SMC73944.1"/>
    <property type="molecule type" value="Genomic_DNA"/>
</dbReference>
<protein>
    <submittedName>
        <fullName evidence="2">2,6-dihydroxypseudooxynicotine hydrolase</fullName>
    </submittedName>
</protein>
<dbReference type="RefSeq" id="WP_084285154.1">
    <property type="nucleotide sequence ID" value="NZ_FWXJ01000014.1"/>
</dbReference>
<name>A0A1W2BM79_9BURK</name>
<organism evidence="2 3">
    <name type="scientific">Polynucleobacter kasalickyi</name>
    <dbReference type="NCBI Taxonomy" id="1938817"/>
    <lineage>
        <taxon>Bacteria</taxon>
        <taxon>Pseudomonadati</taxon>
        <taxon>Pseudomonadota</taxon>
        <taxon>Betaproteobacteria</taxon>
        <taxon>Burkholderiales</taxon>
        <taxon>Burkholderiaceae</taxon>
        <taxon>Polynucleobacter</taxon>
    </lineage>
</organism>
<keyword evidence="3" id="KW-1185">Reference proteome</keyword>
<accession>A0A1W2BM79</accession>
<keyword evidence="2" id="KW-0378">Hydrolase</keyword>
<dbReference type="SUPFAM" id="SSF53474">
    <property type="entry name" value="alpha/beta-Hydrolases"/>
    <property type="match status" value="1"/>
</dbReference>
<dbReference type="OrthoDB" id="9805123at2"/>
<dbReference type="Gene3D" id="1.20.1440.110">
    <property type="entry name" value="acylaminoacyl peptidase"/>
    <property type="match status" value="1"/>
</dbReference>
<feature type="domain" description="Peptidase S9 prolyl oligopeptidase catalytic" evidence="1">
    <location>
        <begin position="171"/>
        <end position="364"/>
    </location>
</feature>
<dbReference type="InterPro" id="IPR029058">
    <property type="entry name" value="AB_hydrolase_fold"/>
</dbReference>
<dbReference type="STRING" id="1938817.SAMN06296008_11416"/>
<sequence>MSKDPRVESAIAHWGPRFVSNGILLTDFQEVTQGIDRWEDWTSAWCKRALVHENLGKEALDQQFFLSASEHLSRAAVYYHFAKFVSVNDIDVMRTAHMKAVECKQLALPYMRPPAVRVEIPYMGKTLAGFLRLPHGTQGAHGATGANQKPPVLIMVPGLDSAKEELEAYELPFLARGMATLLVDGPGQGEAEYDFPIRGDYEVPVKAIVDWLIQRDDIDPTRIGLWGVSLGGYYAPRAAAFEKRLKACIGLAGPYDFFDTWDQLPPVTKEAFRVRSHLATEAQAKEYSKTLTMKNGIAQQITCPLFLVTGKLDRLIPWQDTKRMADEASGPTELLIVEDGNHIANNRPYRYRHRTADWMAEQLGLPRI</sequence>
<evidence type="ECO:0000313" key="2">
    <source>
        <dbReference type="EMBL" id="SMC73944.1"/>
    </source>
</evidence>
<reference evidence="2 3" key="1">
    <citation type="submission" date="2017-04" db="EMBL/GenBank/DDBJ databases">
        <authorList>
            <person name="Afonso C.L."/>
            <person name="Miller P.J."/>
            <person name="Scott M.A."/>
            <person name="Spackman E."/>
            <person name="Goraichik I."/>
            <person name="Dimitrov K.M."/>
            <person name="Suarez D.L."/>
            <person name="Swayne D.E."/>
        </authorList>
    </citation>
    <scope>NUCLEOTIDE SEQUENCE [LARGE SCALE GENOMIC DNA]</scope>
    <source>
        <strain evidence="2 3">VK13</strain>
    </source>
</reference>
<dbReference type="PANTHER" id="PTHR22946:SF12">
    <property type="entry name" value="CONIDIAL PIGMENT BIOSYNTHESIS PROTEIN AYG1 (AFU_ORTHOLOGUE AFUA_2G17550)"/>
    <property type="match status" value="1"/>
</dbReference>
<gene>
    <name evidence="2" type="ORF">SAMN06296008_11416</name>
</gene>
<dbReference type="InterPro" id="IPR001375">
    <property type="entry name" value="Peptidase_S9_cat"/>
</dbReference>
<evidence type="ECO:0000313" key="3">
    <source>
        <dbReference type="Proteomes" id="UP000192708"/>
    </source>
</evidence>
<dbReference type="PANTHER" id="PTHR22946">
    <property type="entry name" value="DIENELACTONE HYDROLASE DOMAIN-CONTAINING PROTEIN-RELATED"/>
    <property type="match status" value="1"/>
</dbReference>